<dbReference type="EMBL" id="CP018221">
    <property type="protein sequence ID" value="API60546.1"/>
    <property type="molecule type" value="Genomic_DNA"/>
</dbReference>
<evidence type="ECO:0000313" key="1">
    <source>
        <dbReference type="EMBL" id="API60546.1"/>
    </source>
</evidence>
<proteinExistence type="predicted"/>
<sequence length="85" mass="8985">MAADTHERTYAITKRLAVTGAVLDLRDSRGVYPRAIFLDAAGEITGTAVDETEAQAQTFAAGMWHPTAFKSISSIGSATGVKVGW</sequence>
<keyword evidence="2" id="KW-1185">Reference proteome</keyword>
<gene>
    <name evidence="1" type="ORF">BSL82_15685</name>
</gene>
<dbReference type="STRING" id="1921510.BSL82_15685"/>
<dbReference type="Proteomes" id="UP000182063">
    <property type="component" value="Chromosome"/>
</dbReference>
<dbReference type="KEGG" id="sphj:BSL82_15685"/>
<evidence type="ECO:0000313" key="2">
    <source>
        <dbReference type="Proteomes" id="UP000182063"/>
    </source>
</evidence>
<accession>A0A1L3ZY36</accession>
<organism evidence="1 2">
    <name type="scientific">Tardibacter chloracetimidivorans</name>
    <dbReference type="NCBI Taxonomy" id="1921510"/>
    <lineage>
        <taxon>Bacteria</taxon>
        <taxon>Pseudomonadati</taxon>
        <taxon>Pseudomonadota</taxon>
        <taxon>Alphaproteobacteria</taxon>
        <taxon>Sphingomonadales</taxon>
        <taxon>Sphingomonadaceae</taxon>
        <taxon>Tardibacter</taxon>
    </lineage>
</organism>
<name>A0A1L3ZY36_9SPHN</name>
<dbReference type="RefSeq" id="WP_072598210.1">
    <property type="nucleotide sequence ID" value="NZ_CP018221.1"/>
</dbReference>
<reference evidence="2" key="1">
    <citation type="submission" date="2016-11" db="EMBL/GenBank/DDBJ databases">
        <title>Complete Genome Sequence of alachlor-degrading Sphingomonas sp. strain JJ-A5.</title>
        <authorList>
            <person name="Lee H."/>
            <person name="Ka J.-O."/>
        </authorList>
    </citation>
    <scope>NUCLEOTIDE SEQUENCE [LARGE SCALE GENOMIC DNA]</scope>
    <source>
        <strain evidence="2">JJ-A5</strain>
    </source>
</reference>
<protein>
    <submittedName>
        <fullName evidence="1">Uncharacterized protein</fullName>
    </submittedName>
</protein>
<dbReference type="AlphaFoldDB" id="A0A1L3ZY36"/>